<dbReference type="Proteomes" id="UP000601435">
    <property type="component" value="Unassembled WGS sequence"/>
</dbReference>
<protein>
    <submittedName>
        <fullName evidence="1">Uncharacterized protein</fullName>
    </submittedName>
</protein>
<organism evidence="1 2">
    <name type="scientific">Symbiodinium necroappetens</name>
    <dbReference type="NCBI Taxonomy" id="1628268"/>
    <lineage>
        <taxon>Eukaryota</taxon>
        <taxon>Sar</taxon>
        <taxon>Alveolata</taxon>
        <taxon>Dinophyceae</taxon>
        <taxon>Suessiales</taxon>
        <taxon>Symbiodiniaceae</taxon>
        <taxon>Symbiodinium</taxon>
    </lineage>
</organism>
<gene>
    <name evidence="1" type="ORF">SNEC2469_LOCUS9833</name>
</gene>
<evidence type="ECO:0000313" key="2">
    <source>
        <dbReference type="Proteomes" id="UP000601435"/>
    </source>
</evidence>
<name>A0A812PMB7_9DINO</name>
<accession>A0A812PMB7</accession>
<dbReference type="AlphaFoldDB" id="A0A812PMB7"/>
<comment type="caution">
    <text evidence="1">The sequence shown here is derived from an EMBL/GenBank/DDBJ whole genome shotgun (WGS) entry which is preliminary data.</text>
</comment>
<dbReference type="EMBL" id="CAJNJA010015710">
    <property type="protein sequence ID" value="CAE7367611.1"/>
    <property type="molecule type" value="Genomic_DNA"/>
</dbReference>
<reference evidence="1" key="1">
    <citation type="submission" date="2021-02" db="EMBL/GenBank/DDBJ databases">
        <authorList>
            <person name="Dougan E. K."/>
            <person name="Rhodes N."/>
            <person name="Thang M."/>
            <person name="Chan C."/>
        </authorList>
    </citation>
    <scope>NUCLEOTIDE SEQUENCE</scope>
</reference>
<feature type="non-terminal residue" evidence="1">
    <location>
        <position position="218"/>
    </location>
</feature>
<sequence>MNASGEKEYHYVWSVAEPFLPQCFRLRPAQAILVVYVELLEVELRNVGATECHAGLPAPLTGARGVIPKRNYLGAYGYGGWLVHQRLLGKFPRQHSQKLAEASGTLLLRRDHCRSLRSLTLNYILRKSKCRGGSIAFFCTYKVFDSGNGDSNDDGVTDVFNPCAAVFDTEDNNGVPDLFVRYRPFSMTASSVGFPFICQSRNVEKDCDSQFVDNYNAQ</sequence>
<dbReference type="OrthoDB" id="10413738at2759"/>
<evidence type="ECO:0000313" key="1">
    <source>
        <dbReference type="EMBL" id="CAE7367611.1"/>
    </source>
</evidence>
<proteinExistence type="predicted"/>
<keyword evidence="2" id="KW-1185">Reference proteome</keyword>